<accession>A0A968GDK8</accession>
<sequence length="209" mass="25119">MNIKKSITLWTNLELMALVILISFIFFDLSKLLSYSKYYRELHSELSTTEDLKEQQSLQDRIINYKNNMIKLTKYRIIMAIFSLMLIIIFPKILKRLPEIERDPEELKNNKKSTIMWVIYLILFTLFIYNQASNLLRYKENCKNLQSRLLITEDANEQQDLQERIIDYKEYWIKNAQSMLRMNVFGFVLSAVNLSRILLKKSRDQEQLK</sequence>
<keyword evidence="1" id="KW-1133">Transmembrane helix</keyword>
<feature type="transmembrane region" description="Helical" evidence="1">
    <location>
        <begin position="180"/>
        <end position="199"/>
    </location>
</feature>
<feature type="transmembrane region" description="Helical" evidence="1">
    <location>
        <begin position="7"/>
        <end position="27"/>
    </location>
</feature>
<dbReference type="EMBL" id="JAATLJ010000001">
    <property type="protein sequence ID" value="NIZ41064.1"/>
    <property type="molecule type" value="Genomic_DNA"/>
</dbReference>
<organism evidence="2 3">
    <name type="scientific">Entomospira entomophila</name>
    <dbReference type="NCBI Taxonomy" id="2719988"/>
    <lineage>
        <taxon>Bacteria</taxon>
        <taxon>Pseudomonadati</taxon>
        <taxon>Spirochaetota</taxon>
        <taxon>Spirochaetia</taxon>
        <taxon>Spirochaetales</taxon>
        <taxon>Spirochaetaceae</taxon>
        <taxon>Entomospira</taxon>
    </lineage>
</organism>
<evidence type="ECO:0000256" key="1">
    <source>
        <dbReference type="SAM" id="Phobius"/>
    </source>
</evidence>
<comment type="caution">
    <text evidence="2">The sequence shown here is derived from an EMBL/GenBank/DDBJ whole genome shotgun (WGS) entry which is preliminary data.</text>
</comment>
<name>A0A968GDK8_9SPIO</name>
<keyword evidence="3" id="KW-1185">Reference proteome</keyword>
<dbReference type="Proteomes" id="UP000711995">
    <property type="component" value="Unassembled WGS sequence"/>
</dbReference>
<reference evidence="2 3" key="1">
    <citation type="submission" date="2020-03" db="EMBL/GenBank/DDBJ databases">
        <title>Spirochaetal bacteria isolated from arthropods constitute a novel genus Entomospira genus novum within the order Spirochaetales.</title>
        <authorList>
            <person name="Grana-Miraglia L."/>
            <person name="Sikutova S."/>
            <person name="Fingerle V."/>
            <person name="Sing A."/>
            <person name="Castillo-Ramirez S."/>
            <person name="Margos G."/>
            <person name="Rudolf I."/>
        </authorList>
    </citation>
    <scope>NUCLEOTIDE SEQUENCE [LARGE SCALE GENOMIC DNA]</scope>
    <source>
        <strain evidence="2 3">BR193</strain>
    </source>
</reference>
<keyword evidence="1" id="KW-0472">Membrane</keyword>
<evidence type="ECO:0000313" key="3">
    <source>
        <dbReference type="Proteomes" id="UP000711995"/>
    </source>
</evidence>
<evidence type="ECO:0000313" key="2">
    <source>
        <dbReference type="EMBL" id="NIZ41064.1"/>
    </source>
</evidence>
<keyword evidence="1" id="KW-0812">Transmembrane</keyword>
<protein>
    <submittedName>
        <fullName evidence="2">Uncharacterized protein</fullName>
    </submittedName>
</protein>
<feature type="transmembrane region" description="Helical" evidence="1">
    <location>
        <begin position="115"/>
        <end position="132"/>
    </location>
</feature>
<gene>
    <name evidence="2" type="ORF">HCT14_06060</name>
</gene>
<dbReference type="AlphaFoldDB" id="A0A968GDK8"/>
<dbReference type="RefSeq" id="WP_167700643.1">
    <property type="nucleotide sequence ID" value="NZ_CP118174.1"/>
</dbReference>
<feature type="transmembrane region" description="Helical" evidence="1">
    <location>
        <begin position="75"/>
        <end position="94"/>
    </location>
</feature>
<proteinExistence type="predicted"/>